<dbReference type="Gene3D" id="3.40.50.620">
    <property type="entry name" value="HUPs"/>
    <property type="match status" value="1"/>
</dbReference>
<dbReference type="SUPFAM" id="SSF52374">
    <property type="entry name" value="Nucleotidylyl transferase"/>
    <property type="match status" value="1"/>
</dbReference>
<reference evidence="9" key="1">
    <citation type="submission" date="2018-05" db="EMBL/GenBank/DDBJ databases">
        <authorList>
            <person name="Lanie J.A."/>
            <person name="Ng W.-L."/>
            <person name="Kazmierczak K.M."/>
            <person name="Andrzejewski T.M."/>
            <person name="Davidsen T.M."/>
            <person name="Wayne K.J."/>
            <person name="Tettelin H."/>
            <person name="Glass J.I."/>
            <person name="Rusch D."/>
            <person name="Podicherti R."/>
            <person name="Tsui H.-C.T."/>
            <person name="Winkler M.E."/>
        </authorList>
    </citation>
    <scope>NUCLEOTIDE SEQUENCE</scope>
</reference>
<evidence type="ECO:0000256" key="6">
    <source>
        <dbReference type="ARBA" id="ARBA00022840"/>
    </source>
</evidence>
<dbReference type="InterPro" id="IPR004821">
    <property type="entry name" value="Cyt_trans-like"/>
</dbReference>
<accession>A0A381UKU8</accession>
<keyword evidence="5" id="KW-0547">Nucleotide-binding</keyword>
<keyword evidence="2" id="KW-0662">Pyridine nucleotide biosynthesis</keyword>
<keyword evidence="7" id="KW-0520">NAD</keyword>
<dbReference type="PANTHER" id="PTHR39321:SF3">
    <property type="entry name" value="PHOSPHOPANTETHEINE ADENYLYLTRANSFERASE"/>
    <property type="match status" value="1"/>
</dbReference>
<dbReference type="HAMAP" id="MF_00244">
    <property type="entry name" value="NaMN_adenylyltr"/>
    <property type="match status" value="1"/>
</dbReference>
<dbReference type="InterPro" id="IPR005248">
    <property type="entry name" value="NadD/NMNAT"/>
</dbReference>
<evidence type="ECO:0000256" key="3">
    <source>
        <dbReference type="ARBA" id="ARBA00022679"/>
    </source>
</evidence>
<dbReference type="NCBIfam" id="TIGR00125">
    <property type="entry name" value="cyt_tran_rel"/>
    <property type="match status" value="1"/>
</dbReference>
<evidence type="ECO:0000256" key="5">
    <source>
        <dbReference type="ARBA" id="ARBA00022741"/>
    </source>
</evidence>
<name>A0A381UKU8_9ZZZZ</name>
<dbReference type="GO" id="GO:0070566">
    <property type="term" value="F:adenylyltransferase activity"/>
    <property type="evidence" value="ECO:0007669"/>
    <property type="project" value="UniProtKB-ARBA"/>
</dbReference>
<evidence type="ECO:0000259" key="8">
    <source>
        <dbReference type="Pfam" id="PF01467"/>
    </source>
</evidence>
<dbReference type="CDD" id="cd02165">
    <property type="entry name" value="NMNAT"/>
    <property type="match status" value="1"/>
</dbReference>
<feature type="non-terminal residue" evidence="9">
    <location>
        <position position="1"/>
    </location>
</feature>
<evidence type="ECO:0000256" key="4">
    <source>
        <dbReference type="ARBA" id="ARBA00022695"/>
    </source>
</evidence>
<keyword evidence="4" id="KW-0548">Nucleotidyltransferase</keyword>
<proteinExistence type="inferred from homology"/>
<dbReference type="PANTHER" id="PTHR39321">
    <property type="entry name" value="NICOTINATE-NUCLEOTIDE ADENYLYLTRANSFERASE-RELATED"/>
    <property type="match status" value="1"/>
</dbReference>
<dbReference type="EMBL" id="UINC01006647">
    <property type="protein sequence ID" value="SVA28806.1"/>
    <property type="molecule type" value="Genomic_DNA"/>
</dbReference>
<keyword evidence="6" id="KW-0067">ATP-binding</keyword>
<evidence type="ECO:0000256" key="2">
    <source>
        <dbReference type="ARBA" id="ARBA00022642"/>
    </source>
</evidence>
<keyword evidence="3" id="KW-0808">Transferase</keyword>
<evidence type="ECO:0000313" key="9">
    <source>
        <dbReference type="EMBL" id="SVA28806.1"/>
    </source>
</evidence>
<dbReference type="GO" id="GO:0005524">
    <property type="term" value="F:ATP binding"/>
    <property type="evidence" value="ECO:0007669"/>
    <property type="project" value="UniProtKB-KW"/>
</dbReference>
<dbReference type="InterPro" id="IPR014729">
    <property type="entry name" value="Rossmann-like_a/b/a_fold"/>
</dbReference>
<dbReference type="Pfam" id="PF01467">
    <property type="entry name" value="CTP_transf_like"/>
    <property type="match status" value="1"/>
</dbReference>
<comment type="pathway">
    <text evidence="1">Cofactor biosynthesis; NAD(+) biosynthesis.</text>
</comment>
<feature type="domain" description="Cytidyltransferase-like" evidence="8">
    <location>
        <begin position="15"/>
        <end position="154"/>
    </location>
</feature>
<protein>
    <recommendedName>
        <fullName evidence="8">Cytidyltransferase-like domain-containing protein</fullName>
    </recommendedName>
</protein>
<gene>
    <name evidence="9" type="ORF">METZ01_LOCUS81660</name>
</gene>
<dbReference type="GO" id="GO:0009435">
    <property type="term" value="P:NAD+ biosynthetic process"/>
    <property type="evidence" value="ECO:0007669"/>
    <property type="project" value="UniProtKB-UniPathway"/>
</dbReference>
<organism evidence="9">
    <name type="scientific">marine metagenome</name>
    <dbReference type="NCBI Taxonomy" id="408172"/>
    <lineage>
        <taxon>unclassified sequences</taxon>
        <taxon>metagenomes</taxon>
        <taxon>ecological metagenomes</taxon>
    </lineage>
</organism>
<sequence>VPGPEPPVPPRRIGILGGTFDPPHLGHTAAALEARRSLDLDVVVFVVANDPWQKTVGAMAGTAEEVSPAEVRLAMTREAVVGLDGVQVDDVEIRRGGPSYTADTLAHYGEVYAGSELFVLLGSDIAPGLATWARPDELCRRATIVVMERPGFEDCRPPAGWEHRVLGGSFPDLASNDLREVIAATGEVGDAVPGGVAEIIRAHGLYGVGR</sequence>
<evidence type="ECO:0000256" key="1">
    <source>
        <dbReference type="ARBA" id="ARBA00004790"/>
    </source>
</evidence>
<evidence type="ECO:0000256" key="7">
    <source>
        <dbReference type="ARBA" id="ARBA00023027"/>
    </source>
</evidence>
<dbReference type="UniPathway" id="UPA00253"/>
<dbReference type="AlphaFoldDB" id="A0A381UKU8"/>